<comment type="subcellular location">
    <subcellularLocation>
        <location evidence="1">Cytoplasm</location>
    </subcellularLocation>
</comment>
<dbReference type="PANTHER" id="PTHR20275:SF28">
    <property type="entry name" value="NADH KINASE"/>
    <property type="match status" value="1"/>
</dbReference>
<dbReference type="GO" id="GO:0006741">
    <property type="term" value="P:NADP+ biosynthetic process"/>
    <property type="evidence" value="ECO:0007669"/>
    <property type="project" value="InterPro"/>
</dbReference>
<evidence type="ECO:0000256" key="6">
    <source>
        <dbReference type="ARBA" id="ARBA00022741"/>
    </source>
</evidence>
<evidence type="ECO:0000256" key="8">
    <source>
        <dbReference type="ARBA" id="ARBA00022840"/>
    </source>
</evidence>
<dbReference type="InterPro" id="IPR016064">
    <property type="entry name" value="NAD/diacylglycerol_kinase_sf"/>
</dbReference>
<dbReference type="GO" id="GO:0019674">
    <property type="term" value="P:NAD+ metabolic process"/>
    <property type="evidence" value="ECO:0007669"/>
    <property type="project" value="InterPro"/>
</dbReference>
<evidence type="ECO:0000313" key="14">
    <source>
        <dbReference type="Proteomes" id="UP000525078"/>
    </source>
</evidence>
<dbReference type="Gene3D" id="3.40.50.10330">
    <property type="entry name" value="Probable inorganic polyphosphate/atp-NAD kinase, domain 1"/>
    <property type="match status" value="1"/>
</dbReference>
<dbReference type="InterPro" id="IPR002504">
    <property type="entry name" value="NADK"/>
</dbReference>
<proteinExistence type="inferred from homology"/>
<accession>A0A7J6HRM0</accession>
<comment type="subunit">
    <text evidence="3">Homodimer.</text>
</comment>
<dbReference type="PANTHER" id="PTHR20275">
    <property type="entry name" value="NAD KINASE"/>
    <property type="match status" value="1"/>
</dbReference>
<reference evidence="14 15" key="1">
    <citation type="journal article" date="2020" name="bioRxiv">
        <title>Sequence and annotation of 42 cannabis genomes reveals extensive copy number variation in cannabinoid synthesis and pathogen resistance genes.</title>
        <authorList>
            <person name="Mckernan K.J."/>
            <person name="Helbert Y."/>
            <person name="Kane L.T."/>
            <person name="Ebling H."/>
            <person name="Zhang L."/>
            <person name="Liu B."/>
            <person name="Eaton Z."/>
            <person name="Mclaughlin S."/>
            <person name="Kingan S."/>
            <person name="Baybayan P."/>
            <person name="Concepcion G."/>
            <person name="Jordan M."/>
            <person name="Riva A."/>
            <person name="Barbazuk W."/>
            <person name="Harkins T."/>
        </authorList>
    </citation>
    <scope>NUCLEOTIDE SEQUENCE [LARGE SCALE GENOMIC DNA]</scope>
    <source>
        <strain evidence="14 15">cv. Jamaican Lion 4</strain>
        <strain evidence="13">Father</strain>
        <strain evidence="12">Mother</strain>
        <tissue evidence="13">Leaf</tissue>
    </source>
</reference>
<dbReference type="SUPFAM" id="SSF111331">
    <property type="entry name" value="NAD kinase/diacylglycerol kinase-like"/>
    <property type="match status" value="1"/>
</dbReference>
<keyword evidence="15" id="KW-1185">Reference proteome</keyword>
<dbReference type="GO" id="GO:0005524">
    <property type="term" value="F:ATP binding"/>
    <property type="evidence" value="ECO:0007669"/>
    <property type="project" value="UniProtKB-KW"/>
</dbReference>
<keyword evidence="9" id="KW-0521">NADP</keyword>
<organism evidence="13 15">
    <name type="scientific">Cannabis sativa</name>
    <name type="common">Hemp</name>
    <name type="synonym">Marijuana</name>
    <dbReference type="NCBI Taxonomy" id="3483"/>
    <lineage>
        <taxon>Eukaryota</taxon>
        <taxon>Viridiplantae</taxon>
        <taxon>Streptophyta</taxon>
        <taxon>Embryophyta</taxon>
        <taxon>Tracheophyta</taxon>
        <taxon>Spermatophyta</taxon>
        <taxon>Magnoliopsida</taxon>
        <taxon>eudicotyledons</taxon>
        <taxon>Gunneridae</taxon>
        <taxon>Pentapetalae</taxon>
        <taxon>rosids</taxon>
        <taxon>fabids</taxon>
        <taxon>Rosales</taxon>
        <taxon>Cannabaceae</taxon>
        <taxon>Cannabis</taxon>
    </lineage>
</organism>
<sequence>MAMRKLLLLLKPFDIYPVWQTEGLSRLSNPQELQVLRYLENRLKVHKDAINFCQDVLRNKPVEWKPIFRNELSYPIRNVDLVITIGGDGTLLQSSHFIDDSIPVLGVNSDPTQVEEVEDCSNEFDATRSTGYLCATTTNNFEQVLDSIIDGRRAPSQLSRMLIRVNSQHLSSYALNDILIAHPCPASVSRFSFKVKGNGQSFSPMVHCRSSGLRVSTAAGSTAAMLSAGGFSMPILSHDLQYRVREPISLGEISGSMHGLVNSDQSMDLKWFCKEGMIYIDGSHVSYSITNGDTIELSSKAPSLKVFLPHHLSLQTTAQNTEV</sequence>
<dbReference type="EMBL" id="JAATIQ010000029">
    <property type="protein sequence ID" value="KAF4397922.1"/>
    <property type="molecule type" value="Genomic_DNA"/>
</dbReference>
<dbReference type="Proteomes" id="UP000583929">
    <property type="component" value="Unassembled WGS sequence"/>
</dbReference>
<name>A0A7J6HRM0_CANSA</name>
<comment type="caution">
    <text evidence="13">The sequence shown here is derived from an EMBL/GenBank/DDBJ whole genome shotgun (WGS) entry which is preliminary data.</text>
</comment>
<dbReference type="GO" id="GO:0005737">
    <property type="term" value="C:cytoplasm"/>
    <property type="evidence" value="ECO:0007669"/>
    <property type="project" value="UniProtKB-SubCell"/>
</dbReference>
<keyword evidence="4" id="KW-0963">Cytoplasm</keyword>
<gene>
    <name evidence="12" type="ORF">F8388_006816</name>
    <name evidence="13" type="ORF">G4B88_019643</name>
</gene>
<evidence type="ECO:0000256" key="2">
    <source>
        <dbReference type="ARBA" id="ARBA00010995"/>
    </source>
</evidence>
<dbReference type="InterPro" id="IPR017438">
    <property type="entry name" value="ATP-NAD_kinase_N"/>
</dbReference>
<dbReference type="EC" id="2.7.1.86" evidence="11"/>
<evidence type="ECO:0000313" key="13">
    <source>
        <dbReference type="EMBL" id="KAF4397922.1"/>
    </source>
</evidence>
<dbReference type="FunFam" id="2.60.200.30:FF:000015">
    <property type="entry name" value="NAD(H) kinase 3"/>
    <property type="match status" value="1"/>
</dbReference>
<evidence type="ECO:0000256" key="9">
    <source>
        <dbReference type="ARBA" id="ARBA00022857"/>
    </source>
</evidence>
<keyword evidence="8" id="KW-0067">ATP-binding</keyword>
<dbReference type="AlphaFoldDB" id="A0A7J6HRM0"/>
<comment type="similarity">
    <text evidence="2">Belongs to the NAD kinase family.</text>
</comment>
<keyword evidence="10" id="KW-0520">NAD</keyword>
<dbReference type="GO" id="GO:0042736">
    <property type="term" value="F:NADH kinase activity"/>
    <property type="evidence" value="ECO:0007669"/>
    <property type="project" value="UniProtKB-EC"/>
</dbReference>
<protein>
    <recommendedName>
        <fullName evidence="11">NADH kinase</fullName>
        <ecNumber evidence="11">2.7.1.86</ecNumber>
    </recommendedName>
</protein>
<dbReference type="InterPro" id="IPR017437">
    <property type="entry name" value="ATP-NAD_kinase_PpnK-typ_C"/>
</dbReference>
<dbReference type="EMBL" id="JAATIP010000041">
    <property type="protein sequence ID" value="KAF4386861.1"/>
    <property type="molecule type" value="Genomic_DNA"/>
</dbReference>
<evidence type="ECO:0000256" key="10">
    <source>
        <dbReference type="ARBA" id="ARBA00023027"/>
    </source>
</evidence>
<keyword evidence="7" id="KW-0418">Kinase</keyword>
<evidence type="ECO:0000256" key="4">
    <source>
        <dbReference type="ARBA" id="ARBA00022490"/>
    </source>
</evidence>
<evidence type="ECO:0000313" key="12">
    <source>
        <dbReference type="EMBL" id="KAF4386861.1"/>
    </source>
</evidence>
<evidence type="ECO:0000256" key="3">
    <source>
        <dbReference type="ARBA" id="ARBA00011738"/>
    </source>
</evidence>
<evidence type="ECO:0000256" key="11">
    <source>
        <dbReference type="ARBA" id="ARBA00066398"/>
    </source>
</evidence>
<evidence type="ECO:0000256" key="5">
    <source>
        <dbReference type="ARBA" id="ARBA00022679"/>
    </source>
</evidence>
<keyword evidence="5" id="KW-0808">Transferase</keyword>
<dbReference type="Proteomes" id="UP000525078">
    <property type="component" value="Unassembled WGS sequence"/>
</dbReference>
<dbReference type="Pfam" id="PF01513">
    <property type="entry name" value="NAD_kinase"/>
    <property type="match status" value="1"/>
</dbReference>
<dbReference type="FunFam" id="3.40.50.10330:FF:000027">
    <property type="entry name" value="NADH kinase"/>
    <property type="match status" value="1"/>
</dbReference>
<dbReference type="GO" id="GO:0003951">
    <property type="term" value="F:NAD+ kinase activity"/>
    <property type="evidence" value="ECO:0007669"/>
    <property type="project" value="InterPro"/>
</dbReference>
<evidence type="ECO:0000313" key="15">
    <source>
        <dbReference type="Proteomes" id="UP000583929"/>
    </source>
</evidence>
<evidence type="ECO:0000256" key="7">
    <source>
        <dbReference type="ARBA" id="ARBA00022777"/>
    </source>
</evidence>
<evidence type="ECO:0000256" key="1">
    <source>
        <dbReference type="ARBA" id="ARBA00004496"/>
    </source>
</evidence>
<keyword evidence="6" id="KW-0547">Nucleotide-binding</keyword>
<dbReference type="Gene3D" id="2.60.200.30">
    <property type="entry name" value="Probable inorganic polyphosphate/atp-NAD kinase, domain 2"/>
    <property type="match status" value="1"/>
</dbReference>